<dbReference type="HOGENOM" id="CLU_3205897_0_0_9"/>
<keyword evidence="2" id="KW-1185">Reference proteome</keyword>
<sequence length="45" mass="5810">MIFKLFEEHLLYLLDAFYYSKIFRRLKQGLYRRKEQPYTQDLFRM</sequence>
<gene>
    <name evidence="1" type="ordered locus">SMU_1310</name>
</gene>
<reference evidence="1 2" key="1">
    <citation type="journal article" date="2002" name="Proc. Natl. Acad. Sci. U.S.A.">
        <title>Genome sequence of Streptococcus mutans UA159, a cariogenic dental pathogen.</title>
        <authorList>
            <person name="Ajdic D."/>
            <person name="McShan W.M."/>
            <person name="McLaughlin R.E."/>
            <person name="Savic G."/>
            <person name="Chang J."/>
            <person name="Carson M.B."/>
            <person name="Primeaux C."/>
            <person name="Tian R."/>
            <person name="Kenton S."/>
            <person name="Jia H."/>
            <person name="Lin S."/>
            <person name="Qian Y."/>
            <person name="Li S."/>
            <person name="Zhu H."/>
            <person name="Najar F."/>
            <person name="Lai H."/>
            <person name="White J."/>
            <person name="Roe B.A."/>
            <person name="Ferretti J.J."/>
        </authorList>
    </citation>
    <scope>NUCLEOTIDE SEQUENCE [LARGE SCALE GENOMIC DNA]</scope>
    <source>
        <strain evidence="2">ATCC 700610 / UA159</strain>
    </source>
</reference>
<dbReference type="STRING" id="210007.SMU_1310"/>
<protein>
    <submittedName>
        <fullName evidence="1">Uncharacterized protein</fullName>
    </submittedName>
</protein>
<evidence type="ECO:0000313" key="2">
    <source>
        <dbReference type="Proteomes" id="UP000002512"/>
    </source>
</evidence>
<dbReference type="Proteomes" id="UP000002512">
    <property type="component" value="Chromosome"/>
</dbReference>
<dbReference type="KEGG" id="smu:SMU_1310"/>
<proteinExistence type="predicted"/>
<organism evidence="1 2">
    <name type="scientific">Streptococcus mutans serotype c (strain ATCC 700610 / UA159)</name>
    <dbReference type="NCBI Taxonomy" id="210007"/>
    <lineage>
        <taxon>Bacteria</taxon>
        <taxon>Bacillati</taxon>
        <taxon>Bacillota</taxon>
        <taxon>Bacilli</taxon>
        <taxon>Lactobacillales</taxon>
        <taxon>Streptococcaceae</taxon>
        <taxon>Streptococcus</taxon>
    </lineage>
</organism>
<dbReference type="AlphaFoldDB" id="Q8DTM3"/>
<name>Q8DTM3_STRMU</name>
<accession>Q8DTM3</accession>
<evidence type="ECO:0000313" key="1">
    <source>
        <dbReference type="EMBL" id="AAN58987.1"/>
    </source>
</evidence>
<dbReference type="EMBL" id="AE014133">
    <property type="protein sequence ID" value="AAN58987.1"/>
    <property type="molecule type" value="Genomic_DNA"/>
</dbReference>